<dbReference type="PROSITE" id="PS51273">
    <property type="entry name" value="GATASE_TYPE_1"/>
    <property type="match status" value="1"/>
</dbReference>
<dbReference type="Pfam" id="PF00117">
    <property type="entry name" value="GATase"/>
    <property type="match status" value="1"/>
</dbReference>
<evidence type="ECO:0000313" key="2">
    <source>
        <dbReference type="EMBL" id="SDI06186.1"/>
    </source>
</evidence>
<name>A0A1G8HHQ3_9PSED</name>
<dbReference type="PANTHER" id="PTHR42695">
    <property type="entry name" value="GLUTAMINE AMIDOTRANSFERASE YLR126C-RELATED"/>
    <property type="match status" value="1"/>
</dbReference>
<protein>
    <submittedName>
        <fullName evidence="2">GMP synthase-Glutamine amidotransferase</fullName>
    </submittedName>
</protein>
<sequence>MDTTPLRLCIIENGLVPEHLHARFGSYPQMIERWLQPALPEASFSSVSAVRGEALPAPEQFDGYVLSGSKHSCYERSDWMLRLLDFLQRLRDLEKPVFGICFGHQIMADAYAGQTTRADVGWGIGAQAYRFNDSSLADTPTFVFHQDQVSTLPARAKVVGGSAHCPNGALAYDFPALSVQFHPEFDEDYVQALLDQFGGSLVPAPVAEHGRASLRQHSPDNARIARWAARFFREHSAGAGKP</sequence>
<dbReference type="PANTHER" id="PTHR42695:SF5">
    <property type="entry name" value="GLUTAMINE AMIDOTRANSFERASE YLR126C-RELATED"/>
    <property type="match status" value="1"/>
</dbReference>
<keyword evidence="2" id="KW-0315">Glutamine amidotransferase</keyword>
<organism evidence="2 3">
    <name type="scientific">Pseudomonas panipatensis</name>
    <dbReference type="NCBI Taxonomy" id="428992"/>
    <lineage>
        <taxon>Bacteria</taxon>
        <taxon>Pseudomonadati</taxon>
        <taxon>Pseudomonadota</taxon>
        <taxon>Gammaproteobacteria</taxon>
        <taxon>Pseudomonadales</taxon>
        <taxon>Pseudomonadaceae</taxon>
        <taxon>Pseudomonas</taxon>
    </lineage>
</organism>
<dbReference type="InterPro" id="IPR017926">
    <property type="entry name" value="GATASE"/>
</dbReference>
<dbReference type="AlphaFoldDB" id="A0A1G8HHQ3"/>
<dbReference type="OrthoDB" id="9813383at2"/>
<evidence type="ECO:0000259" key="1">
    <source>
        <dbReference type="Pfam" id="PF00117"/>
    </source>
</evidence>
<dbReference type="STRING" id="428992.SAMN05216272_105240"/>
<dbReference type="InterPro" id="IPR044992">
    <property type="entry name" value="ChyE-like"/>
</dbReference>
<dbReference type="EMBL" id="FNDS01000005">
    <property type="protein sequence ID" value="SDI06186.1"/>
    <property type="molecule type" value="Genomic_DNA"/>
</dbReference>
<dbReference type="InterPro" id="IPR029062">
    <property type="entry name" value="Class_I_gatase-like"/>
</dbReference>
<proteinExistence type="predicted"/>
<accession>A0A1G8HHQ3</accession>
<dbReference type="Proteomes" id="UP000199636">
    <property type="component" value="Unassembled WGS sequence"/>
</dbReference>
<dbReference type="Gene3D" id="3.40.50.880">
    <property type="match status" value="1"/>
</dbReference>
<keyword evidence="2" id="KW-0808">Transferase</keyword>
<reference evidence="3" key="1">
    <citation type="submission" date="2016-10" db="EMBL/GenBank/DDBJ databases">
        <authorList>
            <person name="Varghese N."/>
            <person name="Submissions S."/>
        </authorList>
    </citation>
    <scope>NUCLEOTIDE SEQUENCE [LARGE SCALE GENOMIC DNA]</scope>
    <source>
        <strain evidence="3">CCM 7469</strain>
    </source>
</reference>
<dbReference type="SUPFAM" id="SSF52317">
    <property type="entry name" value="Class I glutamine amidotransferase-like"/>
    <property type="match status" value="1"/>
</dbReference>
<dbReference type="GO" id="GO:0005829">
    <property type="term" value="C:cytosol"/>
    <property type="evidence" value="ECO:0007669"/>
    <property type="project" value="TreeGrafter"/>
</dbReference>
<dbReference type="CDD" id="cd01741">
    <property type="entry name" value="GATase1_1"/>
    <property type="match status" value="1"/>
</dbReference>
<dbReference type="RefSeq" id="WP_090263155.1">
    <property type="nucleotide sequence ID" value="NZ_FNDS01000005.1"/>
</dbReference>
<feature type="domain" description="Glutamine amidotransferase" evidence="1">
    <location>
        <begin position="59"/>
        <end position="185"/>
    </location>
</feature>
<gene>
    <name evidence="2" type="ORF">SAMN05216272_105240</name>
</gene>
<keyword evidence="3" id="KW-1185">Reference proteome</keyword>
<dbReference type="GO" id="GO:0016740">
    <property type="term" value="F:transferase activity"/>
    <property type="evidence" value="ECO:0007669"/>
    <property type="project" value="UniProtKB-KW"/>
</dbReference>
<evidence type="ECO:0000313" key="3">
    <source>
        <dbReference type="Proteomes" id="UP000199636"/>
    </source>
</evidence>